<dbReference type="InParanoid" id="A7TKI3"/>
<feature type="compositionally biased region" description="Polar residues" evidence="1">
    <location>
        <begin position="343"/>
        <end position="355"/>
    </location>
</feature>
<dbReference type="STRING" id="436907.A7TKI3"/>
<dbReference type="Gene3D" id="3.10.20.90">
    <property type="entry name" value="Phosphatidylinositol 3-kinase Catalytic Subunit, Chain A, domain 1"/>
    <property type="match status" value="1"/>
</dbReference>
<dbReference type="eggNOG" id="KOG2689">
    <property type="taxonomic scope" value="Eukaryota"/>
</dbReference>
<dbReference type="GeneID" id="5545410"/>
<feature type="compositionally biased region" description="Polar residues" evidence="1">
    <location>
        <begin position="401"/>
        <end position="411"/>
    </location>
</feature>
<feature type="domain" description="UBX" evidence="2">
    <location>
        <begin position="199"/>
        <end position="277"/>
    </location>
</feature>
<dbReference type="GO" id="GO:0005783">
    <property type="term" value="C:endoplasmic reticulum"/>
    <property type="evidence" value="ECO:0007669"/>
    <property type="project" value="TreeGrafter"/>
</dbReference>
<proteinExistence type="predicted"/>
<feature type="region of interest" description="Disordered" evidence="1">
    <location>
        <begin position="335"/>
        <end position="417"/>
    </location>
</feature>
<dbReference type="PANTHER" id="PTHR46424:SF1">
    <property type="entry name" value="UBX DOMAIN-CONTAINING PROTEIN 4"/>
    <property type="match status" value="1"/>
</dbReference>
<name>A7TKI3_VANPO</name>
<dbReference type="InterPro" id="IPR029071">
    <property type="entry name" value="Ubiquitin-like_domsf"/>
</dbReference>
<dbReference type="OMA" id="NDVRTWV"/>
<dbReference type="KEGG" id="vpo:Kpol_1035p18"/>
<sequence>MVLEGLFLESVEAAVGKSVSEGKVLVVYCSFGDDAWLNSWFRLKESIEELNKVAVWLKLIDGTQDFMYFKQISPNVSIPGVTVIKNGQISLELSESDSLDDNWGKLCGTLEIPINKDTEPVVKKAKIVMDEQPVDQESSSRILYYNETIKRQHDEKLERDRILELIKADKAQRNNLTHTENSSQKTTEVLDNIRDQSRLHSKKCMLLIRLTDGKTLKNEFESSQNLNDVRKWVDASRTDGDAPYLFHRTIPRMTFTDGDEIKTLDSLELAPRSALILKSLENSSNKLNITNTQSPGLFSRVISGFSSWLNTEVEDELDNFDGRIDYKSPDVLKNLHTPILPSNRATPNENGPNDTSKNKETSGSESPATGSAIQEVPCSRSVSPNVYQFVNSADKDDQRENSTFNGNNISLESHKDD</sequence>
<dbReference type="SMART" id="SM00166">
    <property type="entry name" value="UBX"/>
    <property type="match status" value="1"/>
</dbReference>
<dbReference type="GO" id="GO:0005635">
    <property type="term" value="C:nuclear envelope"/>
    <property type="evidence" value="ECO:0007669"/>
    <property type="project" value="EnsemblFungi"/>
</dbReference>
<feature type="compositionally biased region" description="Polar residues" evidence="1">
    <location>
        <begin position="380"/>
        <end position="391"/>
    </location>
</feature>
<dbReference type="PROSITE" id="PS50033">
    <property type="entry name" value="UBX"/>
    <property type="match status" value="1"/>
</dbReference>
<dbReference type="SUPFAM" id="SSF54236">
    <property type="entry name" value="Ubiquitin-like"/>
    <property type="match status" value="1"/>
</dbReference>
<dbReference type="EMBL" id="DS480408">
    <property type="protein sequence ID" value="EDO17205.1"/>
    <property type="molecule type" value="Genomic_DNA"/>
</dbReference>
<dbReference type="InterPro" id="IPR001012">
    <property type="entry name" value="UBX_dom"/>
</dbReference>
<gene>
    <name evidence="3" type="ORF">Kpol_1035p18</name>
</gene>
<dbReference type="CDD" id="cd01767">
    <property type="entry name" value="UBX"/>
    <property type="match status" value="1"/>
</dbReference>
<evidence type="ECO:0000313" key="4">
    <source>
        <dbReference type="Proteomes" id="UP000000267"/>
    </source>
</evidence>
<evidence type="ECO:0000313" key="3">
    <source>
        <dbReference type="EMBL" id="EDO17205.1"/>
    </source>
</evidence>
<keyword evidence="4" id="KW-1185">Reference proteome</keyword>
<dbReference type="PhylomeDB" id="A7TKI3"/>
<dbReference type="PANTHER" id="PTHR46424">
    <property type="entry name" value="UBX DOMAIN-CONTAINING PROTEIN 4"/>
    <property type="match status" value="1"/>
</dbReference>
<dbReference type="HOGENOM" id="CLU_034966_0_0_1"/>
<dbReference type="Pfam" id="PF23187">
    <property type="entry name" value="UBX7_N"/>
    <property type="match status" value="1"/>
</dbReference>
<dbReference type="Pfam" id="PF00789">
    <property type="entry name" value="UBX"/>
    <property type="match status" value="1"/>
</dbReference>
<evidence type="ECO:0000256" key="1">
    <source>
        <dbReference type="SAM" id="MobiDB-lite"/>
    </source>
</evidence>
<dbReference type="FunCoup" id="A7TKI3">
    <property type="interactions" value="137"/>
</dbReference>
<dbReference type="GO" id="GO:0030435">
    <property type="term" value="P:sporulation resulting in formation of a cellular spore"/>
    <property type="evidence" value="ECO:0007669"/>
    <property type="project" value="EnsemblFungi"/>
</dbReference>
<dbReference type="GO" id="GO:0006511">
    <property type="term" value="P:ubiquitin-dependent protein catabolic process"/>
    <property type="evidence" value="ECO:0007669"/>
    <property type="project" value="EnsemblFungi"/>
</dbReference>
<dbReference type="OrthoDB" id="2445133at2759"/>
<dbReference type="RefSeq" id="XP_001645063.1">
    <property type="nucleotide sequence ID" value="XM_001645013.1"/>
</dbReference>
<evidence type="ECO:0000259" key="2">
    <source>
        <dbReference type="PROSITE" id="PS50033"/>
    </source>
</evidence>
<dbReference type="AlphaFoldDB" id="A7TKI3"/>
<organism evidence="4">
    <name type="scientific">Vanderwaltozyma polyspora (strain ATCC 22028 / DSM 70294 / BCRC 21397 / CBS 2163 / NBRC 10782 / NRRL Y-8283 / UCD 57-17)</name>
    <name type="common">Kluyveromyces polysporus</name>
    <dbReference type="NCBI Taxonomy" id="436907"/>
    <lineage>
        <taxon>Eukaryota</taxon>
        <taxon>Fungi</taxon>
        <taxon>Dikarya</taxon>
        <taxon>Ascomycota</taxon>
        <taxon>Saccharomycotina</taxon>
        <taxon>Saccharomycetes</taxon>
        <taxon>Saccharomycetales</taxon>
        <taxon>Saccharomycetaceae</taxon>
        <taxon>Vanderwaltozyma</taxon>
    </lineage>
</organism>
<feature type="compositionally biased region" description="Polar residues" evidence="1">
    <location>
        <begin position="363"/>
        <end position="372"/>
    </location>
</feature>
<reference evidence="3 4" key="1">
    <citation type="journal article" date="2007" name="Proc. Natl. Acad. Sci. U.S.A.">
        <title>Independent sorting-out of thousands of duplicated gene pairs in two yeast species descended from a whole-genome duplication.</title>
        <authorList>
            <person name="Scannell D.R."/>
            <person name="Frank A.C."/>
            <person name="Conant G.C."/>
            <person name="Byrne K.P."/>
            <person name="Woolfit M."/>
            <person name="Wolfe K.H."/>
        </authorList>
    </citation>
    <scope>NUCLEOTIDE SEQUENCE [LARGE SCALE GENOMIC DNA]</scope>
    <source>
        <strain evidence="4">ATCC 22028 / DSM 70294 / BCRC 21397 / CBS 2163 / NBRC 10782 / NRRL Y-8283 / UCD 57-17</strain>
    </source>
</reference>
<dbReference type="Proteomes" id="UP000000267">
    <property type="component" value="Unassembled WGS sequence"/>
</dbReference>
<protein>
    <recommendedName>
        <fullName evidence="2">UBX domain-containing protein</fullName>
    </recommendedName>
</protein>
<accession>A7TKI3</accession>
<dbReference type="GO" id="GO:0036503">
    <property type="term" value="P:ERAD pathway"/>
    <property type="evidence" value="ECO:0007669"/>
    <property type="project" value="TreeGrafter"/>
</dbReference>